<name>A0ACB7Z983_9ERIC</name>
<keyword evidence="2" id="KW-1185">Reference proteome</keyword>
<evidence type="ECO:0000313" key="2">
    <source>
        <dbReference type="Proteomes" id="UP000828048"/>
    </source>
</evidence>
<dbReference type="Proteomes" id="UP000828048">
    <property type="component" value="Chromosome 12"/>
</dbReference>
<reference evidence="1 2" key="1">
    <citation type="journal article" date="2021" name="Hortic Res">
        <title>High-quality reference genome and annotation aids understanding of berry development for evergreen blueberry (Vaccinium darrowii).</title>
        <authorList>
            <person name="Yu J."/>
            <person name="Hulse-Kemp A.M."/>
            <person name="Babiker E."/>
            <person name="Staton M."/>
        </authorList>
    </citation>
    <scope>NUCLEOTIDE SEQUENCE [LARGE SCALE GENOMIC DNA]</scope>
    <source>
        <strain evidence="2">cv. NJ 8807/NJ 8810</strain>
        <tissue evidence="1">Young leaf</tissue>
    </source>
</reference>
<evidence type="ECO:0000313" key="1">
    <source>
        <dbReference type="EMBL" id="KAH7862309.1"/>
    </source>
</evidence>
<comment type="caution">
    <text evidence="1">The sequence shown here is derived from an EMBL/GenBank/DDBJ whole genome shotgun (WGS) entry which is preliminary data.</text>
</comment>
<protein>
    <submittedName>
        <fullName evidence="1">Uncharacterized protein</fullName>
    </submittedName>
</protein>
<gene>
    <name evidence="1" type="ORF">Vadar_002792</name>
</gene>
<dbReference type="EMBL" id="CM037162">
    <property type="protein sequence ID" value="KAH7862309.1"/>
    <property type="molecule type" value="Genomic_DNA"/>
</dbReference>
<proteinExistence type="predicted"/>
<accession>A0ACB7Z983</accession>
<organism evidence="1 2">
    <name type="scientific">Vaccinium darrowii</name>
    <dbReference type="NCBI Taxonomy" id="229202"/>
    <lineage>
        <taxon>Eukaryota</taxon>
        <taxon>Viridiplantae</taxon>
        <taxon>Streptophyta</taxon>
        <taxon>Embryophyta</taxon>
        <taxon>Tracheophyta</taxon>
        <taxon>Spermatophyta</taxon>
        <taxon>Magnoliopsida</taxon>
        <taxon>eudicotyledons</taxon>
        <taxon>Gunneridae</taxon>
        <taxon>Pentapetalae</taxon>
        <taxon>asterids</taxon>
        <taxon>Ericales</taxon>
        <taxon>Ericaceae</taxon>
        <taxon>Vaccinioideae</taxon>
        <taxon>Vaccinieae</taxon>
        <taxon>Vaccinium</taxon>
    </lineage>
</organism>
<sequence length="275" mass="31132">MSPKGKKGEEVLKAGPFCHQITGSATSRLEACLQQIVDSTDSASSPSVQRSVEIPTLKEAADALNDLPEFKDDSDLWAQAFNILGGPRQRALFMACPDQMKRGRKFTKTSDYVDPVDYYDYDIYDEDPYNNDEFGDPSNVNEYGEGSSHPIPRHNFGWRRPAAEAILHIHNQTYMAKEPCRTSAFKGAKWIAELNLGHPKRMYQAFCMSKTNFLALCQLLESRYGLQEAERISVQVAIFLWIVGQRANNRSAQERFQRSGETISRCFHHVLDALN</sequence>